<feature type="transmembrane region" description="Helical" evidence="1">
    <location>
        <begin position="254"/>
        <end position="273"/>
    </location>
</feature>
<protein>
    <submittedName>
        <fullName evidence="2">Alpha-ketoglutarate-dependent taurine dioxygenase</fullName>
    </submittedName>
</protein>
<organism evidence="2 3">
    <name type="scientific">Durusdinium trenchii</name>
    <dbReference type="NCBI Taxonomy" id="1381693"/>
    <lineage>
        <taxon>Eukaryota</taxon>
        <taxon>Sar</taxon>
        <taxon>Alveolata</taxon>
        <taxon>Dinophyceae</taxon>
        <taxon>Suessiales</taxon>
        <taxon>Symbiodiniaceae</taxon>
        <taxon>Durusdinium</taxon>
    </lineage>
</organism>
<proteinExistence type="predicted"/>
<evidence type="ECO:0000313" key="2">
    <source>
        <dbReference type="EMBL" id="CAK9069079.1"/>
    </source>
</evidence>
<sequence>MPVNVRNALLSIAVSPLQAIRDETFIYYANDAAECIVADRVTEPPFPVRFTVGYGDAKFLDFLEDWTLKDNKFCQGETACDVFISPSFSGQNSTVLITAKASCTKLHQQQLFLCPKTGTPRLSTPCIVLGLAGKPWRLRHLIASFISPTRMQRMDFEDNIMQGLFLEGFFAVNVLAVLSAGGWLLEELFLFCRKLNHGAEFAKLDPHLVVPSSLDIMLEGMLDAICFVVGCMLLLLAASTFLHKFGTANNPAGSLLLCYPLLFGPAALIRIFLCNSRRLLYHSLFEQGVILDFNNTKTSRDLLLVYTYMGFAVAVGVLLFDSAQSAQEGSMSWKAMAINTVIFTSPLYYMVSSLLNSLRLELEATNCMCLQRLDTSELDHSAHDRVDRLPPSPQLTQLTQLTPIAEGHFCRTARKESRSREIKDVIRISIDIAKKTRSSHHSVSQPDADMDYFRLTDMFWVPRLVSGKSKSAILLVTSMPILALLAMLLGLVSLAWLIKHRTDAPEIEVLRADVPGLTPNFDYEITDYTLAYPRTQSGVTFSVYAGTDRTGFINASVMDGSTPVGDPQVSTSGSLTYHVQLTGQKFYPTVVEFKAGTHSQVRNYRITAIQSEVIIRSVFLHGITTSGSKYRRCIRWKEIVHGAISIPETLTDMQMDFALQEFHWGLPFNESLDGHFVPVFKRPEDVLNVRQQAVGCGTWCRLHPECWGLKEADNGCYFVIGPSPSSTSCEDLHAAKASEPPHLGVSVSVCSIDDPGHCAPTTLSGHVVSANINGLTTLASTENRLLVQTSLDLGAATYVGEKYEVRLHRGLLPLREVFQSWGGTGRMNKTVLSDGTYYFRSSLTLRKRLKGGQKSSAIIAVVIDDADIQMQWDTRDGETRLLDMSKVLVWMRKPCAQPTYLDFGMCGGYRDSFNAEAMVKPWTTKHTLRGMLVSKSHPSLFRPKKVQVDFVYGDGTISPLQAAIQGNCAEAPICRGNEIELDKCLANAKKHNCLDLCKERCISATMDPCEEARDGPVMEQIGRLAVVAKDRLPEHLAKMHEFFDWFNVQIWDEYEVYITDDVLVDIAERCTFRSGMLSLVRQRRHNMTSVAWGRIFEALVRNPAFSFNHSFGKIPVLRALFDDRPQDFVWDFGLSTVAVHKPSLQALTLPVCLASNPTSINFVNPDLIATLVERLRVATKFGKSAKEVEDAEGVLHQVSTCLRAKGKRFRPFSAEECRSRASTNTLNDGSKPSFFSLAPSQRAFIDLLPVCQTGTRMEYDGRTVAHVAAEKAFSSALTQVLKAKYASVIRPSVNATYMGLLIMDHRDIAVRFEGRSALHDACTFRCPGCVEPLLRFHAQMDAEMNLTIFPKDWDIVNHPWMLRFLGSYNGTRCQDYKAMWLVQPLHLAATHNCSGCLKALVAVAGKAQLDSTMNLGTLETCFAKDTSPPTAKHSGSQTGNRYSGYSIVHSYKNDDSCQFRALDLAVLFDCRPCVEILRNAGASSSDIMLDQNTSHEYFPALKLLPKDLTVRRCRYLNMQSKSSARAMLQWV</sequence>
<evidence type="ECO:0000256" key="1">
    <source>
        <dbReference type="SAM" id="Phobius"/>
    </source>
</evidence>
<gene>
    <name evidence="2" type="ORF">SCF082_LOCUS34670</name>
</gene>
<dbReference type="GO" id="GO:0051213">
    <property type="term" value="F:dioxygenase activity"/>
    <property type="evidence" value="ECO:0007669"/>
    <property type="project" value="UniProtKB-KW"/>
</dbReference>
<feature type="transmembrane region" description="Helical" evidence="1">
    <location>
        <begin position="221"/>
        <end position="242"/>
    </location>
</feature>
<dbReference type="EMBL" id="CAXAMM010032001">
    <property type="protein sequence ID" value="CAK9069079.1"/>
    <property type="molecule type" value="Genomic_DNA"/>
</dbReference>
<keyword evidence="2" id="KW-0560">Oxidoreductase</keyword>
<dbReference type="SUPFAM" id="SSF48403">
    <property type="entry name" value="Ankyrin repeat"/>
    <property type="match status" value="1"/>
</dbReference>
<keyword evidence="1" id="KW-1133">Transmembrane helix</keyword>
<keyword evidence="1" id="KW-0472">Membrane</keyword>
<reference evidence="2 3" key="1">
    <citation type="submission" date="2024-02" db="EMBL/GenBank/DDBJ databases">
        <authorList>
            <person name="Chen Y."/>
            <person name="Shah S."/>
            <person name="Dougan E. K."/>
            <person name="Thang M."/>
            <person name="Chan C."/>
        </authorList>
    </citation>
    <scope>NUCLEOTIDE SEQUENCE [LARGE SCALE GENOMIC DNA]</scope>
</reference>
<name>A0ABP0P1X1_9DINO</name>
<keyword evidence="1" id="KW-0812">Transmembrane</keyword>
<dbReference type="InterPro" id="IPR036770">
    <property type="entry name" value="Ankyrin_rpt-contain_sf"/>
</dbReference>
<feature type="transmembrane region" description="Helical" evidence="1">
    <location>
        <begin position="160"/>
        <end position="185"/>
    </location>
</feature>
<feature type="transmembrane region" description="Helical" evidence="1">
    <location>
        <begin position="332"/>
        <end position="351"/>
    </location>
</feature>
<keyword evidence="3" id="KW-1185">Reference proteome</keyword>
<keyword evidence="2" id="KW-0223">Dioxygenase</keyword>
<accession>A0ABP0P1X1</accession>
<feature type="transmembrane region" description="Helical" evidence="1">
    <location>
        <begin position="472"/>
        <end position="498"/>
    </location>
</feature>
<dbReference type="Gene3D" id="1.25.40.20">
    <property type="entry name" value="Ankyrin repeat-containing domain"/>
    <property type="match status" value="1"/>
</dbReference>
<dbReference type="Proteomes" id="UP001642464">
    <property type="component" value="Unassembled WGS sequence"/>
</dbReference>
<evidence type="ECO:0000313" key="3">
    <source>
        <dbReference type="Proteomes" id="UP001642464"/>
    </source>
</evidence>
<feature type="transmembrane region" description="Helical" evidence="1">
    <location>
        <begin position="302"/>
        <end position="320"/>
    </location>
</feature>
<comment type="caution">
    <text evidence="2">The sequence shown here is derived from an EMBL/GenBank/DDBJ whole genome shotgun (WGS) entry which is preliminary data.</text>
</comment>